<comment type="cofactor">
    <cofactor evidence="7 8">
        <name>Fe(3+)</name>
        <dbReference type="ChEBI" id="CHEBI:29034"/>
    </cofactor>
    <text evidence="7 8">Binds 1 Fe(3+) ion per subunit.</text>
</comment>
<organism evidence="10 11">
    <name type="scientific">Methanogenium organophilum</name>
    <dbReference type="NCBI Taxonomy" id="2199"/>
    <lineage>
        <taxon>Archaea</taxon>
        <taxon>Methanobacteriati</taxon>
        <taxon>Methanobacteriota</taxon>
        <taxon>Stenosarchaea group</taxon>
        <taxon>Methanomicrobia</taxon>
        <taxon>Methanomicrobiales</taxon>
        <taxon>Methanomicrobiaceae</taxon>
        <taxon>Methanogenium</taxon>
    </lineage>
</organism>
<keyword evidence="11" id="KW-1185">Reference proteome</keyword>
<dbReference type="EMBL" id="CP113361">
    <property type="protein sequence ID" value="WAI01912.1"/>
    <property type="molecule type" value="Genomic_DNA"/>
</dbReference>
<dbReference type="GO" id="GO:0005506">
    <property type="term" value="F:iron ion binding"/>
    <property type="evidence" value="ECO:0007669"/>
    <property type="project" value="InterPro"/>
</dbReference>
<dbReference type="CDD" id="cd00730">
    <property type="entry name" value="rubredoxin"/>
    <property type="match status" value="1"/>
</dbReference>
<evidence type="ECO:0000256" key="8">
    <source>
        <dbReference type="PIRSR" id="PIRSR000071-1"/>
    </source>
</evidence>
<evidence type="ECO:0000256" key="6">
    <source>
        <dbReference type="ARBA" id="ARBA00023004"/>
    </source>
</evidence>
<dbReference type="KEGG" id="mou:OU421_03315"/>
<dbReference type="InterPro" id="IPR050526">
    <property type="entry name" value="Rubredoxin_ET"/>
</dbReference>
<dbReference type="PRINTS" id="PR00163">
    <property type="entry name" value="RUBREDOXIN"/>
</dbReference>
<dbReference type="InterPro" id="IPR024935">
    <property type="entry name" value="Rubredoxin_dom"/>
</dbReference>
<dbReference type="Proteomes" id="UP001163096">
    <property type="component" value="Chromosome"/>
</dbReference>
<proteinExistence type="inferred from homology"/>
<evidence type="ECO:0000259" key="9">
    <source>
        <dbReference type="PROSITE" id="PS50903"/>
    </source>
</evidence>
<dbReference type="PANTHER" id="PTHR47627:SF1">
    <property type="entry name" value="RUBREDOXIN-1-RELATED"/>
    <property type="match status" value="1"/>
</dbReference>
<keyword evidence="4 7" id="KW-0479">Metal-binding</keyword>
<feature type="binding site" evidence="8">
    <location>
        <position position="6"/>
    </location>
    <ligand>
        <name>Fe cation</name>
        <dbReference type="ChEBI" id="CHEBI:24875"/>
    </ligand>
</feature>
<dbReference type="Pfam" id="PF00301">
    <property type="entry name" value="Rubredoxin"/>
    <property type="match status" value="1"/>
</dbReference>
<evidence type="ECO:0000256" key="3">
    <source>
        <dbReference type="ARBA" id="ARBA00022448"/>
    </source>
</evidence>
<dbReference type="PANTHER" id="PTHR47627">
    <property type="entry name" value="RUBREDOXIN"/>
    <property type="match status" value="1"/>
</dbReference>
<reference evidence="10" key="1">
    <citation type="submission" date="2022-11" db="EMBL/GenBank/DDBJ databases">
        <title>Complete genome sequence of Methanogenium organophilum DSM 3596.</title>
        <authorList>
            <person name="Chen S.-C."/>
            <person name="Lai S.-J."/>
            <person name="You Y.-T."/>
        </authorList>
    </citation>
    <scope>NUCLEOTIDE SEQUENCE</scope>
    <source>
        <strain evidence="10">DSM 3596</strain>
    </source>
</reference>
<keyword evidence="5 7" id="KW-0249">Electron transport</keyword>
<dbReference type="GO" id="GO:0043448">
    <property type="term" value="P:alkane catabolic process"/>
    <property type="evidence" value="ECO:0007669"/>
    <property type="project" value="TreeGrafter"/>
</dbReference>
<keyword evidence="3 7" id="KW-0813">Transport</keyword>
<feature type="binding site" evidence="8">
    <location>
        <position position="39"/>
    </location>
    <ligand>
        <name>Fe cation</name>
        <dbReference type="ChEBI" id="CHEBI:24875"/>
    </ligand>
</feature>
<feature type="binding site" evidence="8">
    <location>
        <position position="9"/>
    </location>
    <ligand>
        <name>Fe cation</name>
        <dbReference type="ChEBI" id="CHEBI:24875"/>
    </ligand>
</feature>
<dbReference type="AlphaFoldDB" id="A0A9X9S5L4"/>
<dbReference type="RefSeq" id="WP_268187190.1">
    <property type="nucleotide sequence ID" value="NZ_CP113361.1"/>
</dbReference>
<sequence length="53" mass="6017">MQQYKCTRCGYVYLPETGDQSQGIPANTPFEELPDTWVCPRCGADKKDFVMVV</sequence>
<dbReference type="SUPFAM" id="SSF57802">
    <property type="entry name" value="Rubredoxin-like"/>
    <property type="match status" value="1"/>
</dbReference>
<evidence type="ECO:0000313" key="10">
    <source>
        <dbReference type="EMBL" id="WAI01912.1"/>
    </source>
</evidence>
<dbReference type="PROSITE" id="PS00202">
    <property type="entry name" value="RUBREDOXIN"/>
    <property type="match status" value="1"/>
</dbReference>
<dbReference type="InterPro" id="IPR024922">
    <property type="entry name" value="Rubredoxin"/>
</dbReference>
<dbReference type="GeneID" id="76834099"/>
<evidence type="ECO:0000313" key="11">
    <source>
        <dbReference type="Proteomes" id="UP001163096"/>
    </source>
</evidence>
<feature type="domain" description="Rubredoxin-like" evidence="9">
    <location>
        <begin position="1"/>
        <end position="52"/>
    </location>
</feature>
<keyword evidence="6 7" id="KW-0408">Iron</keyword>
<dbReference type="GO" id="GO:0009055">
    <property type="term" value="F:electron transfer activity"/>
    <property type="evidence" value="ECO:0007669"/>
    <property type="project" value="InterPro"/>
</dbReference>
<comment type="function">
    <text evidence="1 7">Rubredoxin is a small nonheme, iron protein lacking acid-labile sulfide. Its single Fe, chelated to 4 Cys, functions as an electron acceptor and may also stabilize the conformation of the molecule.</text>
</comment>
<protein>
    <recommendedName>
        <fullName evidence="7">Rubredoxin</fullName>
    </recommendedName>
</protein>
<dbReference type="InterPro" id="IPR024934">
    <property type="entry name" value="Rubredoxin-like_dom"/>
</dbReference>
<feature type="binding site" evidence="8">
    <location>
        <position position="42"/>
    </location>
    <ligand>
        <name>Fe cation</name>
        <dbReference type="ChEBI" id="CHEBI:24875"/>
    </ligand>
</feature>
<evidence type="ECO:0000256" key="7">
    <source>
        <dbReference type="PIRNR" id="PIRNR000071"/>
    </source>
</evidence>
<dbReference type="Gene3D" id="2.20.28.10">
    <property type="match status" value="1"/>
</dbReference>
<name>A0A9X9S5L4_METOG</name>
<gene>
    <name evidence="10" type="ORF">OU421_03315</name>
</gene>
<evidence type="ECO:0000256" key="5">
    <source>
        <dbReference type="ARBA" id="ARBA00022982"/>
    </source>
</evidence>
<comment type="similarity">
    <text evidence="2 7">Belongs to the rubredoxin family.</text>
</comment>
<dbReference type="PROSITE" id="PS50903">
    <property type="entry name" value="RUBREDOXIN_LIKE"/>
    <property type="match status" value="1"/>
</dbReference>
<dbReference type="InterPro" id="IPR018527">
    <property type="entry name" value="Rubredoxin_Fe_BS"/>
</dbReference>
<dbReference type="PIRSF" id="PIRSF000071">
    <property type="entry name" value="Rubredoxin"/>
    <property type="match status" value="1"/>
</dbReference>
<accession>A0A9X9S5L4</accession>
<evidence type="ECO:0000256" key="2">
    <source>
        <dbReference type="ARBA" id="ARBA00005337"/>
    </source>
</evidence>
<evidence type="ECO:0000256" key="1">
    <source>
        <dbReference type="ARBA" id="ARBA00002360"/>
    </source>
</evidence>
<dbReference type="FunFam" id="2.20.28.10:FF:000001">
    <property type="entry name" value="Rubredoxin"/>
    <property type="match status" value="1"/>
</dbReference>
<evidence type="ECO:0000256" key="4">
    <source>
        <dbReference type="ARBA" id="ARBA00022723"/>
    </source>
</evidence>